<evidence type="ECO:0000256" key="2">
    <source>
        <dbReference type="SAM" id="Phobius"/>
    </source>
</evidence>
<evidence type="ECO:0000313" key="4">
    <source>
        <dbReference type="Proteomes" id="UP000030988"/>
    </source>
</evidence>
<feature type="compositionally biased region" description="Pro residues" evidence="1">
    <location>
        <begin position="89"/>
        <end position="105"/>
    </location>
</feature>
<dbReference type="AlphaFoldDB" id="A0A0B2C2G4"/>
<comment type="caution">
    <text evidence="3">The sequence shown here is derived from an EMBL/GenBank/DDBJ whole genome shotgun (WGS) entry which is preliminary data.</text>
</comment>
<dbReference type="OrthoDB" id="7390536at2"/>
<keyword evidence="2" id="KW-0472">Membrane</keyword>
<dbReference type="Gene3D" id="3.30.1150.10">
    <property type="match status" value="1"/>
</dbReference>
<feature type="transmembrane region" description="Helical" evidence="2">
    <location>
        <begin position="12"/>
        <end position="32"/>
    </location>
</feature>
<organism evidence="3 4">
    <name type="scientific">Croceibacterium mercuriale</name>
    <dbReference type="NCBI Taxonomy" id="1572751"/>
    <lineage>
        <taxon>Bacteria</taxon>
        <taxon>Pseudomonadati</taxon>
        <taxon>Pseudomonadota</taxon>
        <taxon>Alphaproteobacteria</taxon>
        <taxon>Sphingomonadales</taxon>
        <taxon>Erythrobacteraceae</taxon>
        <taxon>Croceibacterium</taxon>
    </lineage>
</organism>
<feature type="compositionally biased region" description="Low complexity" evidence="1">
    <location>
        <begin position="76"/>
        <end position="88"/>
    </location>
</feature>
<feature type="compositionally biased region" description="Pro residues" evidence="1">
    <location>
        <begin position="64"/>
        <end position="75"/>
    </location>
</feature>
<sequence length="254" mass="26022">MPTRYDPGSQRPHWGTLALVIGLHGAALFGLVQAFAPDLAGRAVEQAEKLVAVFEPVAPPPVPPPPPARPVPEPAVAPVSQPNAGASAPPAPRATPRPVMVPTPPVALSRLTLPDPPVSADGPETRSGAVATGDGTGAGGTGSGTGSGSAGQGQGGGGGAVTRPEKIAGNINDARDYPIPPGGREVRRGHYVVVHMIVGVDGRARQCRVVEASPDPAADRRTCQLAEDRFRFRPARNAAGEPVAAAFGWRQDWF</sequence>
<keyword evidence="4" id="KW-1185">Reference proteome</keyword>
<dbReference type="EMBL" id="JTDN01000001">
    <property type="protein sequence ID" value="KHL26340.1"/>
    <property type="molecule type" value="Genomic_DNA"/>
</dbReference>
<keyword evidence="2" id="KW-1133">Transmembrane helix</keyword>
<reference evidence="3 4" key="1">
    <citation type="submission" date="2014-11" db="EMBL/GenBank/DDBJ databases">
        <title>Draft genome sequence of Kirrobacter mercurialis.</title>
        <authorList>
            <person name="Coil D.A."/>
            <person name="Eisen J.A."/>
        </authorList>
    </citation>
    <scope>NUCLEOTIDE SEQUENCE [LARGE SCALE GENOMIC DNA]</scope>
    <source>
        <strain evidence="3 4">Coronado</strain>
    </source>
</reference>
<name>A0A0B2C2G4_9SPHN</name>
<evidence type="ECO:0000256" key="1">
    <source>
        <dbReference type="SAM" id="MobiDB-lite"/>
    </source>
</evidence>
<feature type="compositionally biased region" description="Gly residues" evidence="1">
    <location>
        <begin position="134"/>
        <end position="160"/>
    </location>
</feature>
<dbReference type="SUPFAM" id="SSF74653">
    <property type="entry name" value="TolA/TonB C-terminal domain"/>
    <property type="match status" value="1"/>
</dbReference>
<feature type="region of interest" description="Disordered" evidence="1">
    <location>
        <begin position="64"/>
        <end position="185"/>
    </location>
</feature>
<dbReference type="Proteomes" id="UP000030988">
    <property type="component" value="Unassembled WGS sequence"/>
</dbReference>
<dbReference type="STRING" id="1572751.PK98_07755"/>
<evidence type="ECO:0008006" key="5">
    <source>
        <dbReference type="Google" id="ProtNLM"/>
    </source>
</evidence>
<accession>A0A0B2C2G4</accession>
<proteinExistence type="predicted"/>
<protein>
    <recommendedName>
        <fullName evidence="5">TonB C-terminal domain-containing protein</fullName>
    </recommendedName>
</protein>
<gene>
    <name evidence="3" type="ORF">PK98_07755</name>
</gene>
<keyword evidence="2" id="KW-0812">Transmembrane</keyword>
<evidence type="ECO:0000313" key="3">
    <source>
        <dbReference type="EMBL" id="KHL26340.1"/>
    </source>
</evidence>